<proteinExistence type="inferred from homology"/>
<keyword evidence="2" id="KW-0645">Protease</keyword>
<evidence type="ECO:0000256" key="1">
    <source>
        <dbReference type="ARBA" id="ARBA00008136"/>
    </source>
</evidence>
<dbReference type="PANTHER" id="PTHR13604">
    <property type="entry name" value="DC12-RELATED"/>
    <property type="match status" value="1"/>
</dbReference>
<dbReference type="InterPro" id="IPR003738">
    <property type="entry name" value="SRAP"/>
</dbReference>
<dbReference type="InterPro" id="IPR036590">
    <property type="entry name" value="SRAP-like"/>
</dbReference>
<keyword evidence="4" id="KW-0378">Hydrolase</keyword>
<dbReference type="AlphaFoldDB" id="A0A1D6EGM5"/>
<dbReference type="SUPFAM" id="SSF143081">
    <property type="entry name" value="BB1717-like"/>
    <property type="match status" value="1"/>
</dbReference>
<dbReference type="PANTHER" id="PTHR13604:SF0">
    <property type="entry name" value="ABASIC SITE PROCESSING PROTEIN HMCES"/>
    <property type="match status" value="1"/>
</dbReference>
<dbReference type="Gene3D" id="3.90.1680.10">
    <property type="entry name" value="SOS response associated peptidase-like"/>
    <property type="match status" value="1"/>
</dbReference>
<keyword evidence="6" id="KW-0238">DNA-binding</keyword>
<keyword evidence="5" id="KW-0190">Covalent protein-DNA linkage</keyword>
<evidence type="ECO:0000256" key="7">
    <source>
        <dbReference type="ARBA" id="ARBA00023239"/>
    </source>
</evidence>
<evidence type="ECO:0000256" key="4">
    <source>
        <dbReference type="ARBA" id="ARBA00022801"/>
    </source>
</evidence>
<reference evidence="8" key="1">
    <citation type="submission" date="2015-12" db="EMBL/GenBank/DDBJ databases">
        <title>Update maize B73 reference genome by single molecule sequencing technologies.</title>
        <authorList>
            <consortium name="Maize Genome Sequencing Project"/>
            <person name="Ware D."/>
        </authorList>
    </citation>
    <scope>NUCLEOTIDE SEQUENCE [LARGE SCALE GENOMIC DNA]</scope>
    <source>
        <tissue evidence="8">Seedling</tissue>
    </source>
</reference>
<dbReference type="GO" id="GO:0008233">
    <property type="term" value="F:peptidase activity"/>
    <property type="evidence" value="ECO:0007669"/>
    <property type="project" value="UniProtKB-KW"/>
</dbReference>
<dbReference type="EMBL" id="CM007648">
    <property type="protein sequence ID" value="ONM19318.1"/>
    <property type="molecule type" value="Genomic_DNA"/>
</dbReference>
<evidence type="ECO:0000256" key="3">
    <source>
        <dbReference type="ARBA" id="ARBA00022763"/>
    </source>
</evidence>
<protein>
    <recommendedName>
        <fullName evidence="9">Embryonic stem cell-specific 5-hydroxymethylcytosine-binding protein</fullName>
    </recommendedName>
</protein>
<comment type="similarity">
    <text evidence="1">Belongs to the SOS response-associated peptidase family.</text>
</comment>
<gene>
    <name evidence="8" type="ORF">ZEAMMB73_Zm00001d004644</name>
</gene>
<evidence type="ECO:0000256" key="5">
    <source>
        <dbReference type="ARBA" id="ARBA00023124"/>
    </source>
</evidence>
<dbReference type="GO" id="GO:0003697">
    <property type="term" value="F:single-stranded DNA binding"/>
    <property type="evidence" value="ECO:0007669"/>
    <property type="project" value="InterPro"/>
</dbReference>
<evidence type="ECO:0000256" key="2">
    <source>
        <dbReference type="ARBA" id="ARBA00022670"/>
    </source>
</evidence>
<organism evidence="8">
    <name type="scientific">Zea mays</name>
    <name type="common">Maize</name>
    <dbReference type="NCBI Taxonomy" id="4577"/>
    <lineage>
        <taxon>Eukaryota</taxon>
        <taxon>Viridiplantae</taxon>
        <taxon>Streptophyta</taxon>
        <taxon>Embryophyta</taxon>
        <taxon>Tracheophyta</taxon>
        <taxon>Spermatophyta</taxon>
        <taxon>Magnoliopsida</taxon>
        <taxon>Liliopsida</taxon>
        <taxon>Poales</taxon>
        <taxon>Poaceae</taxon>
        <taxon>PACMAD clade</taxon>
        <taxon>Panicoideae</taxon>
        <taxon>Andropogonodae</taxon>
        <taxon>Andropogoneae</taxon>
        <taxon>Tripsacinae</taxon>
        <taxon>Zea</taxon>
    </lineage>
</organism>
<keyword evidence="3" id="KW-0227">DNA damage</keyword>
<accession>A0A1D6EGM5</accession>
<sequence length="97" mass="10830">MRALPGCAHGGGGSDGEGPVIQCMKWGLVPSFTGKAEKPDYFRMFNARSESVKEKVSFRRLIQKNRCLVAVEGYVIMVDFEFCDFYLCHARSSVLCV</sequence>
<dbReference type="GO" id="GO:0106300">
    <property type="term" value="P:protein-DNA covalent cross-linking repair"/>
    <property type="evidence" value="ECO:0007669"/>
    <property type="project" value="InterPro"/>
</dbReference>
<evidence type="ECO:0008006" key="9">
    <source>
        <dbReference type="Google" id="ProtNLM"/>
    </source>
</evidence>
<dbReference type="GO" id="GO:0016829">
    <property type="term" value="F:lyase activity"/>
    <property type="evidence" value="ECO:0007669"/>
    <property type="project" value="UniProtKB-KW"/>
</dbReference>
<dbReference type="ExpressionAtlas" id="A0A1D6EGM5">
    <property type="expression patterns" value="baseline and differential"/>
</dbReference>
<keyword evidence="7" id="KW-0456">Lyase</keyword>
<dbReference type="GO" id="GO:0006508">
    <property type="term" value="P:proteolysis"/>
    <property type="evidence" value="ECO:0007669"/>
    <property type="project" value="UniProtKB-KW"/>
</dbReference>
<name>A0A1D6EGM5_MAIZE</name>
<evidence type="ECO:0000313" key="8">
    <source>
        <dbReference type="EMBL" id="ONM19318.1"/>
    </source>
</evidence>
<dbReference type="Pfam" id="PF02586">
    <property type="entry name" value="SRAP"/>
    <property type="match status" value="1"/>
</dbReference>
<evidence type="ECO:0000256" key="6">
    <source>
        <dbReference type="ARBA" id="ARBA00023125"/>
    </source>
</evidence>